<feature type="coiled-coil region" evidence="1">
    <location>
        <begin position="306"/>
        <end position="333"/>
    </location>
</feature>
<feature type="region of interest" description="Disordered" evidence="2">
    <location>
        <begin position="339"/>
        <end position="377"/>
    </location>
</feature>
<name>A0A6N7ENV0_9MICO</name>
<dbReference type="Pfam" id="PF13558">
    <property type="entry name" value="SbcC_Walker_B"/>
    <property type="match status" value="1"/>
</dbReference>
<evidence type="ECO:0000256" key="2">
    <source>
        <dbReference type="SAM" id="MobiDB-lite"/>
    </source>
</evidence>
<dbReference type="EMBL" id="WHPC01000050">
    <property type="protein sequence ID" value="MPV37816.1"/>
    <property type="molecule type" value="Genomic_DNA"/>
</dbReference>
<reference evidence="3 4" key="1">
    <citation type="submission" date="2019-10" db="EMBL/GenBank/DDBJ databases">
        <title>Georgenia wutianyii sp. nov. and Georgenia yuyongxinii sp. nov. isolated from plateau pika (Ochotona curzoniae) in the Qinghai-Tibet plateau of China.</title>
        <authorList>
            <person name="Tian Z."/>
        </authorList>
    </citation>
    <scope>NUCLEOTIDE SEQUENCE [LARGE SCALE GENOMIC DNA]</scope>
    <source>
        <strain evidence="3 4">JCM 19765</strain>
    </source>
</reference>
<dbReference type="RefSeq" id="WP_152194237.1">
    <property type="nucleotide sequence ID" value="NZ_VUKD01000001.1"/>
</dbReference>
<comment type="caution">
    <text evidence="3">The sequence shown here is derived from an EMBL/GenBank/DDBJ whole genome shotgun (WGS) entry which is preliminary data.</text>
</comment>
<dbReference type="InterPro" id="IPR027417">
    <property type="entry name" value="P-loop_NTPase"/>
</dbReference>
<dbReference type="PANTHER" id="PTHR23159">
    <property type="entry name" value="CENTROSOMAL PROTEIN 2"/>
    <property type="match status" value="1"/>
</dbReference>
<organism evidence="3 4">
    <name type="scientific">Georgenia subflava</name>
    <dbReference type="NCBI Taxonomy" id="1622177"/>
    <lineage>
        <taxon>Bacteria</taxon>
        <taxon>Bacillati</taxon>
        <taxon>Actinomycetota</taxon>
        <taxon>Actinomycetes</taxon>
        <taxon>Micrococcales</taxon>
        <taxon>Bogoriellaceae</taxon>
        <taxon>Georgenia</taxon>
    </lineage>
</organism>
<dbReference type="PANTHER" id="PTHR23159:SF31">
    <property type="entry name" value="CENTROSOME-ASSOCIATED PROTEIN CEP250 ISOFORM X1"/>
    <property type="match status" value="1"/>
</dbReference>
<dbReference type="SUPFAM" id="SSF52540">
    <property type="entry name" value="P-loop containing nucleoside triphosphate hydrolases"/>
    <property type="match status" value="1"/>
</dbReference>
<evidence type="ECO:0000313" key="3">
    <source>
        <dbReference type="EMBL" id="MPV37816.1"/>
    </source>
</evidence>
<gene>
    <name evidence="3" type="ORF">GB881_12325</name>
</gene>
<accession>A0A6N7ENV0</accession>
<feature type="coiled-coil region" evidence="1">
    <location>
        <begin position="753"/>
        <end position="837"/>
    </location>
</feature>
<proteinExistence type="predicted"/>
<dbReference type="NCBIfam" id="TIGR02680">
    <property type="entry name" value="TIGR02680 family protein"/>
    <property type="match status" value="1"/>
</dbReference>
<keyword evidence="1" id="KW-0175">Coiled coil</keyword>
<feature type="region of interest" description="Disordered" evidence="2">
    <location>
        <begin position="1355"/>
        <end position="1376"/>
    </location>
</feature>
<protein>
    <submittedName>
        <fullName evidence="3">TIGR02680 family protein</fullName>
    </submittedName>
</protein>
<feature type="compositionally biased region" description="Polar residues" evidence="2">
    <location>
        <begin position="1365"/>
        <end position="1376"/>
    </location>
</feature>
<dbReference type="InterPro" id="IPR013496">
    <property type="entry name" value="CHP02680"/>
</dbReference>
<feature type="region of interest" description="Disordered" evidence="2">
    <location>
        <begin position="1"/>
        <end position="28"/>
    </location>
</feature>
<evidence type="ECO:0000313" key="4">
    <source>
        <dbReference type="Proteomes" id="UP000437709"/>
    </source>
</evidence>
<dbReference type="OrthoDB" id="8527901at2"/>
<keyword evidence="4" id="KW-1185">Reference proteome</keyword>
<feature type="region of interest" description="Disordered" evidence="2">
    <location>
        <begin position="589"/>
        <end position="610"/>
    </location>
</feature>
<sequence>MSSLDDVRERTHGYRAEPDGDLPRPTSERWQPLRLGLVDLFYYDDEQFWFHDGRLLLRGNNGTGKSKVLALTLPFLLDGSIAPRRVEPDADPKKRMEWNLLLGGAHQSSERTGYSWAEFGRVDADGTEHFTTLGIGVKAAAGRGIVKTWYFTSARRIGDLRLLDGNRTVLSQERLRDELTSTGSGQVYATQETYRRAVDEAMFRLGEERYAALIDLLIQLRQPQLSKKPDEKVLSAALTEALAPLDQAVVADVAESFRSLEDERAGIAEAKETLAAAEGFLRHYRVYARVASRRHTTAVRLANSAYEHAGRDLRDAEERLRTAGNEVERLAGLHEAATERQSVLQGQEHALRESPEMRDADRLDRASREATETERRAVAAGIEAEQAATRAQQEIDGEAAAAGRHEASVRESEQHEATAARLAGAAGLRADHAAISADADAARRALTRRREQLAHVRRVVEAVQQAESSAAQQRQLLDAAEAAVAGRVEGRQAAHEALEAAVAAYRDGVRDHLAGLTAIVLDTGVDELVEQAEGWALSMFGEPPARSAVEAAATQALTRIERERAEAAHTEERLADELAQLRTEIADLEAGHDPEPPPVPARDRRAREDRDGAPLWRLTDFAGSVTDTDRAGVEAALQSAGLLDAWIFPDGTVRAGGEVVLGPNGPEVATSLAAVLIPAAGPDDAVGADAVLAVLDRIGWGEASGADLWVDWDGSWGAGPARGAWGKERAEFVGAGAREAHRHELLATLRTRAEELETGHATAHERVAEAERQAGNVRTERAGYPGRLERGLGSAHDRVAAANLELERAQQEANEAHETWERAAEVAEKAAEELAEQAVQLGVPTTVREIDVALAAVATYAEALVELRSAARALADAAAARDQAAARAAEAVELRERQAAEHKVVRTQAAGLRSRYEALRATVGASVAELQARLGETTAALGQVADELKRIAKDELAAAARHGSLEEKVSDLGRRREETAALREEKIDALRAFAGTGLLRVAVPDLLVPAVDDAEGWNVTAALSLSRTAEQQLSEVDESDDAWGRAQQRVSSASTELSAQMSRHGHTAFVEQRGDVLVVRVLYLHDEVDVDRLADRLAEDVADRERLLSAREREILENHLVNEVAGHLHELLLTAEGQIDRMNRELADRKTATGMQLRVRWRERGDGPAGLVAARDLMIRSDATWTPGDRTAIGDFLQAQIAEVRQNDPAGGWQEHLEQALDYRQWHTFVVERWQNGQWRSASGPASGGERALAVSVPLFAAASAHYNSAGPHAPRLILLDEAFAGVDDDSRAKSLGLLATFDLDVVMTSEREWACYPEVPGISIAQLSRVEGVDAVGVTRWRWDGRRRHRSAEVDAAARAGSDSPASSHDATLFG</sequence>
<feature type="compositionally biased region" description="Basic and acidic residues" evidence="2">
    <location>
        <begin position="349"/>
        <end position="377"/>
    </location>
</feature>
<evidence type="ECO:0000256" key="1">
    <source>
        <dbReference type="SAM" id="Coils"/>
    </source>
</evidence>
<dbReference type="Proteomes" id="UP000437709">
    <property type="component" value="Unassembled WGS sequence"/>
</dbReference>
<feature type="compositionally biased region" description="Basic and acidic residues" evidence="2">
    <location>
        <begin position="1"/>
        <end position="22"/>
    </location>
</feature>